<evidence type="ECO:0000313" key="1">
    <source>
        <dbReference type="EMBL" id="OWY97445.1"/>
    </source>
</evidence>
<comment type="caution">
    <text evidence="1">The sequence shown here is derived from an EMBL/GenBank/DDBJ whole genome shotgun (WGS) entry which is preliminary data.</text>
</comment>
<reference evidence="2" key="1">
    <citation type="submission" date="2017-03" db="EMBL/GenBank/DDBJ databases">
        <title>Phytopthora megakarya and P. palmivora, two closely related causual agents of cacao black pod achieved similar genome size and gene model numbers by different mechanisms.</title>
        <authorList>
            <person name="Ali S."/>
            <person name="Shao J."/>
            <person name="Larry D.J."/>
            <person name="Kronmiller B."/>
            <person name="Shen D."/>
            <person name="Strem M.D."/>
            <person name="Melnick R.L."/>
            <person name="Guiltinan M.J."/>
            <person name="Tyler B.M."/>
            <person name="Meinhardt L.W."/>
            <person name="Bailey B.A."/>
        </authorList>
    </citation>
    <scope>NUCLEOTIDE SEQUENCE [LARGE SCALE GENOMIC DNA]</scope>
    <source>
        <strain evidence="2">zdho120</strain>
    </source>
</reference>
<evidence type="ECO:0000313" key="2">
    <source>
        <dbReference type="Proteomes" id="UP000198211"/>
    </source>
</evidence>
<protein>
    <submittedName>
        <fullName evidence="1">Uncharacterized protein</fullName>
    </submittedName>
</protein>
<dbReference type="EMBL" id="NBNE01010446">
    <property type="protein sequence ID" value="OWY97445.1"/>
    <property type="molecule type" value="Genomic_DNA"/>
</dbReference>
<sequence>MATRDDHYSWASSESYRAATVRKRILIWLLRKQKVSRSGTTSCVIQSEHKTGDPCVISLTPSHGGVAVISVRTVIQNVLVEKAIALIKNTADFSVLFGLLLKVYT</sequence>
<proteinExistence type="predicted"/>
<accession>A0A225UVK1</accession>
<dbReference type="Proteomes" id="UP000198211">
    <property type="component" value="Unassembled WGS sequence"/>
</dbReference>
<dbReference type="AlphaFoldDB" id="A0A225UVK1"/>
<name>A0A225UVK1_9STRA</name>
<organism evidence="1 2">
    <name type="scientific">Phytophthora megakarya</name>
    <dbReference type="NCBI Taxonomy" id="4795"/>
    <lineage>
        <taxon>Eukaryota</taxon>
        <taxon>Sar</taxon>
        <taxon>Stramenopiles</taxon>
        <taxon>Oomycota</taxon>
        <taxon>Peronosporomycetes</taxon>
        <taxon>Peronosporales</taxon>
        <taxon>Peronosporaceae</taxon>
        <taxon>Phytophthora</taxon>
    </lineage>
</organism>
<gene>
    <name evidence="1" type="ORF">PHMEG_00032015</name>
</gene>
<keyword evidence="2" id="KW-1185">Reference proteome</keyword>